<organism evidence="10 11">
    <name type="scientific">Apolygus lucorum</name>
    <name type="common">Small green plant bug</name>
    <name type="synonym">Lygocoris lucorum</name>
    <dbReference type="NCBI Taxonomy" id="248454"/>
    <lineage>
        <taxon>Eukaryota</taxon>
        <taxon>Metazoa</taxon>
        <taxon>Ecdysozoa</taxon>
        <taxon>Arthropoda</taxon>
        <taxon>Hexapoda</taxon>
        <taxon>Insecta</taxon>
        <taxon>Pterygota</taxon>
        <taxon>Neoptera</taxon>
        <taxon>Paraneoptera</taxon>
        <taxon>Hemiptera</taxon>
        <taxon>Heteroptera</taxon>
        <taxon>Panheteroptera</taxon>
        <taxon>Cimicomorpha</taxon>
        <taxon>Miridae</taxon>
        <taxon>Mirini</taxon>
        <taxon>Apolygus</taxon>
    </lineage>
</organism>
<protein>
    <recommendedName>
        <fullName evidence="7">UNC93-like protein MFSD11</fullName>
    </recommendedName>
    <alternativeName>
        <fullName evidence="8">Major facilitator superfamily domain-containing protein 11</fullName>
    </alternativeName>
</protein>
<evidence type="ECO:0000256" key="6">
    <source>
        <dbReference type="ARBA" id="ARBA00023180"/>
    </source>
</evidence>
<gene>
    <name evidence="10" type="ORF">GE061_010305</name>
</gene>
<comment type="subcellular location">
    <subcellularLocation>
        <location evidence="1">Membrane</location>
        <topology evidence="1">Multi-pass membrane protein</topology>
    </subcellularLocation>
</comment>
<feature type="transmembrane region" description="Helical" evidence="9">
    <location>
        <begin position="186"/>
        <end position="202"/>
    </location>
</feature>
<keyword evidence="3 9" id="KW-0812">Transmembrane</keyword>
<dbReference type="EMBL" id="WIXP02000002">
    <property type="protein sequence ID" value="KAF6215549.1"/>
    <property type="molecule type" value="Genomic_DNA"/>
</dbReference>
<evidence type="ECO:0000256" key="5">
    <source>
        <dbReference type="ARBA" id="ARBA00023136"/>
    </source>
</evidence>
<keyword evidence="4 9" id="KW-1133">Transmembrane helix</keyword>
<feature type="transmembrane region" description="Helical" evidence="9">
    <location>
        <begin position="78"/>
        <end position="96"/>
    </location>
</feature>
<dbReference type="AlphaFoldDB" id="A0A8S9Y474"/>
<feature type="transmembrane region" description="Helical" evidence="9">
    <location>
        <begin position="148"/>
        <end position="165"/>
    </location>
</feature>
<reference evidence="10" key="1">
    <citation type="journal article" date="2021" name="Mol. Ecol. Resour.">
        <title>Apolygus lucorum genome provides insights into omnivorousness and mesophyll feeding.</title>
        <authorList>
            <person name="Liu Y."/>
            <person name="Liu H."/>
            <person name="Wang H."/>
            <person name="Huang T."/>
            <person name="Liu B."/>
            <person name="Yang B."/>
            <person name="Yin L."/>
            <person name="Li B."/>
            <person name="Zhang Y."/>
            <person name="Zhang S."/>
            <person name="Jiang F."/>
            <person name="Zhang X."/>
            <person name="Ren Y."/>
            <person name="Wang B."/>
            <person name="Wang S."/>
            <person name="Lu Y."/>
            <person name="Wu K."/>
            <person name="Fan W."/>
            <person name="Wang G."/>
        </authorList>
    </citation>
    <scope>NUCLEOTIDE SEQUENCE</scope>
    <source>
        <strain evidence="10">12Hb</strain>
    </source>
</reference>
<proteinExistence type="inferred from homology"/>
<accession>A0A8S9Y474</accession>
<evidence type="ECO:0000256" key="4">
    <source>
        <dbReference type="ARBA" id="ARBA00022989"/>
    </source>
</evidence>
<comment type="caution">
    <text evidence="10">The sequence shown here is derived from an EMBL/GenBank/DDBJ whole genome shotgun (WGS) entry which is preliminary data.</text>
</comment>
<dbReference type="SUPFAM" id="SSF103473">
    <property type="entry name" value="MFS general substrate transporter"/>
    <property type="match status" value="1"/>
</dbReference>
<keyword evidence="6" id="KW-0325">Glycoprotein</keyword>
<evidence type="ECO:0000256" key="9">
    <source>
        <dbReference type="SAM" id="Phobius"/>
    </source>
</evidence>
<dbReference type="InterPro" id="IPR036259">
    <property type="entry name" value="MFS_trans_sf"/>
</dbReference>
<dbReference type="Pfam" id="PF05978">
    <property type="entry name" value="UNC-93"/>
    <property type="match status" value="1"/>
</dbReference>
<feature type="transmembrane region" description="Helical" evidence="9">
    <location>
        <begin position="37"/>
        <end position="58"/>
    </location>
</feature>
<dbReference type="PANTHER" id="PTHR23294">
    <property type="entry name" value="ET TRANSLATION PRODUCT-RELATED"/>
    <property type="match status" value="1"/>
</dbReference>
<name>A0A8S9Y474_APOLU</name>
<dbReference type="OrthoDB" id="6615005at2759"/>
<evidence type="ECO:0000256" key="3">
    <source>
        <dbReference type="ARBA" id="ARBA00022692"/>
    </source>
</evidence>
<dbReference type="PANTHER" id="PTHR23294:SF0">
    <property type="entry name" value="UNC93-LIKE PROTEIN MFSD11"/>
    <property type="match status" value="1"/>
</dbReference>
<dbReference type="Proteomes" id="UP000466442">
    <property type="component" value="Unassembled WGS sequence"/>
</dbReference>
<evidence type="ECO:0000313" key="10">
    <source>
        <dbReference type="EMBL" id="KAF6215549.1"/>
    </source>
</evidence>
<dbReference type="InterPro" id="IPR051617">
    <property type="entry name" value="UNC-93-like_regulator"/>
</dbReference>
<dbReference type="InterPro" id="IPR010291">
    <property type="entry name" value="Ion_channel_UNC-93"/>
</dbReference>
<evidence type="ECO:0000256" key="7">
    <source>
        <dbReference type="ARBA" id="ARBA00040302"/>
    </source>
</evidence>
<evidence type="ECO:0000256" key="1">
    <source>
        <dbReference type="ARBA" id="ARBA00004141"/>
    </source>
</evidence>
<evidence type="ECO:0000256" key="2">
    <source>
        <dbReference type="ARBA" id="ARBA00009172"/>
    </source>
</evidence>
<evidence type="ECO:0000313" key="11">
    <source>
        <dbReference type="Proteomes" id="UP000466442"/>
    </source>
</evidence>
<feature type="transmembrane region" description="Helical" evidence="9">
    <location>
        <begin position="108"/>
        <end position="128"/>
    </location>
</feature>
<keyword evidence="5 9" id="KW-0472">Membrane</keyword>
<feature type="transmembrane region" description="Helical" evidence="9">
    <location>
        <begin position="208"/>
        <end position="229"/>
    </location>
</feature>
<comment type="similarity">
    <text evidence="2">Belongs to the unc-93 family.</text>
</comment>
<keyword evidence="11" id="KW-1185">Reference proteome</keyword>
<evidence type="ECO:0000256" key="8">
    <source>
        <dbReference type="ARBA" id="ARBA00041910"/>
    </source>
</evidence>
<sequence length="244" mass="27206">MLAFLRRPKGKMVLPAVSDSPLAAMKTTLSLFFSREFITLLPSFIYMGFQQSFGWGVYVSTLAFTQRFGTFATQLAPIAAIVYGAGDALGAFMLVVAPKMGYHLTRRYVFWISYVLQTLAVVGIYINIPAQAVFGYTNESSYIETPMVWLAIVSSFVIGMSDGFYNTQIYPLLANMHPEFGAQTAALYKFTKSMSVAAFFFASTTLNLHFQLLVMIIAGFIGSICFSIVDKRVYKMTDEREIKS</sequence>
<dbReference type="GO" id="GO:0016020">
    <property type="term" value="C:membrane"/>
    <property type="evidence" value="ECO:0007669"/>
    <property type="project" value="UniProtKB-SubCell"/>
</dbReference>